<evidence type="ECO:0000313" key="3">
    <source>
        <dbReference type="Proteomes" id="UP000242219"/>
    </source>
</evidence>
<dbReference type="EMBL" id="MJUW02000056">
    <property type="protein sequence ID" value="OQD46148.1"/>
    <property type="molecule type" value="Genomic_DNA"/>
</dbReference>
<accession>A0A1V6M170</accession>
<dbReference type="InterPro" id="IPR053802">
    <property type="entry name" value="DUF6950"/>
</dbReference>
<dbReference type="Pfam" id="PF22262">
    <property type="entry name" value="DUF6950"/>
    <property type="match status" value="1"/>
</dbReference>
<dbReference type="RefSeq" id="WP_070066692.1">
    <property type="nucleotide sequence ID" value="NZ_MJUW02000056.1"/>
</dbReference>
<protein>
    <recommendedName>
        <fullName evidence="1">DUF6950 domain-containing protein</fullName>
    </recommendedName>
</protein>
<organism evidence="2 3">
    <name type="scientific">Candidatus Brocadia sapporoensis</name>
    <dbReference type="NCBI Taxonomy" id="392547"/>
    <lineage>
        <taxon>Bacteria</taxon>
        <taxon>Pseudomonadati</taxon>
        <taxon>Planctomycetota</taxon>
        <taxon>Candidatus Brocadiia</taxon>
        <taxon>Candidatus Brocadiales</taxon>
        <taxon>Candidatus Brocadiaceae</taxon>
        <taxon>Candidatus Brocadia</taxon>
    </lineage>
</organism>
<gene>
    <name evidence="2" type="ORF">BIY37_04825</name>
</gene>
<sequence length="135" mass="15429">MIIDKHYELVKWIDGLLGCKYQWGKIDCVSLAIGGIRTIFPESFDDLNTWDTKEGALREYTRHGSLVEYLQKHGWQKIPKNYVQSGDVIILDTKPMQTASVAIDGKCPLIDPDKGVYMKSLFELDNWQAFRFVGG</sequence>
<keyword evidence="3" id="KW-1185">Reference proteome</keyword>
<dbReference type="Proteomes" id="UP000242219">
    <property type="component" value="Unassembled WGS sequence"/>
</dbReference>
<name>A0A1V6M170_9BACT</name>
<comment type="caution">
    <text evidence="2">The sequence shown here is derived from an EMBL/GenBank/DDBJ whole genome shotgun (WGS) entry which is preliminary data.</text>
</comment>
<evidence type="ECO:0000313" key="2">
    <source>
        <dbReference type="EMBL" id="OQD46148.1"/>
    </source>
</evidence>
<evidence type="ECO:0000259" key="1">
    <source>
        <dbReference type="Pfam" id="PF22262"/>
    </source>
</evidence>
<reference evidence="2 3" key="1">
    <citation type="journal article" date="2016" name="Genome Announc.">
        <title>Draft Genome Sequence of the Anaerobic Ammonium-Oxidizing Bacterium 'Candidatus Brocadia sp. 40'.</title>
        <authorList>
            <person name="Ali M."/>
            <person name="Haroon M.F."/>
            <person name="Narita Y."/>
            <person name="Zhang L."/>
            <person name="Rangel Shaw D."/>
            <person name="Okabe S."/>
            <person name="Saikaly P.E."/>
        </authorList>
    </citation>
    <scope>NUCLEOTIDE SEQUENCE [LARGE SCALE GENOMIC DNA]</scope>
    <source>
        <strain evidence="2 3">40</strain>
    </source>
</reference>
<feature type="domain" description="DUF6950" evidence="1">
    <location>
        <begin position="8"/>
        <end position="112"/>
    </location>
</feature>
<dbReference type="AlphaFoldDB" id="A0A1V6M170"/>
<proteinExistence type="predicted"/>